<name>A0A0H5CF94_CYBJN</name>
<evidence type="ECO:0000313" key="6">
    <source>
        <dbReference type="Proteomes" id="UP000038830"/>
    </source>
</evidence>
<feature type="repeat" description="ANK" evidence="3">
    <location>
        <begin position="140"/>
        <end position="172"/>
    </location>
</feature>
<feature type="compositionally biased region" description="Low complexity" evidence="4">
    <location>
        <begin position="370"/>
        <end position="382"/>
    </location>
</feature>
<dbReference type="SMART" id="SM00248">
    <property type="entry name" value="ANK"/>
    <property type="match status" value="4"/>
</dbReference>
<keyword evidence="2 3" id="KW-0040">ANK repeat</keyword>
<sequence length="470" mass="51115">MLEPSVRLRQAIVDGNLLVVKRLLKRFPDMLENVDSENGWSSLHYASYHGRYLICVHLISLGHDKKEVLRSFKGNTSVHLALKNGHEQTTHLLLQHFPKLLDIPGEEGHTPLQVSVIKDYFKCVEMLLAMGAKIQVVDNEGNNALHLAMKYGAVHCIRLLVQYGADTKLKNRHGLRPVDMAASFQVEKYLRDVLSDSHSSDSNDDAVSITLGESPLMQQQQPAHRVHSNSLPPLPSVTTARRSSVTSTSTATKSPVPRSAISLAFNGSNTLSYVYSPQHGPSPNSSKSPSAGLSLSIKPPSGGVTQASPVLYSPSNLTIPVGINPIREESVHLKNAHSLSSFPSMTSISSVGASGGTCTTPSELTRRRTNSQQIQTTTNSISFQRISKTRSNSSGSRSTNTTSSTNGIAKNYTEDKNNTSAESSVINLSRTSTVQSDVVEQTVNTLPTIHQAGRRTPILNFPIIGRVRRD</sequence>
<feature type="repeat" description="ANK" evidence="3">
    <location>
        <begin position="107"/>
        <end position="139"/>
    </location>
</feature>
<evidence type="ECO:0000313" key="5">
    <source>
        <dbReference type="EMBL" id="CEP23244.1"/>
    </source>
</evidence>
<dbReference type="PANTHER" id="PTHR24198">
    <property type="entry name" value="ANKYRIN REPEAT AND PROTEIN KINASE DOMAIN-CONTAINING PROTEIN"/>
    <property type="match status" value="1"/>
</dbReference>
<dbReference type="Pfam" id="PF00023">
    <property type="entry name" value="Ank"/>
    <property type="match status" value="1"/>
</dbReference>
<feature type="compositionally biased region" description="Polar residues" evidence="4">
    <location>
        <begin position="349"/>
        <end position="363"/>
    </location>
</feature>
<feature type="region of interest" description="Disordered" evidence="4">
    <location>
        <begin position="276"/>
        <end position="309"/>
    </location>
</feature>
<evidence type="ECO:0000256" key="1">
    <source>
        <dbReference type="ARBA" id="ARBA00022737"/>
    </source>
</evidence>
<dbReference type="PROSITE" id="PS50297">
    <property type="entry name" value="ANK_REP_REGION"/>
    <property type="match status" value="2"/>
</dbReference>
<accession>A0A0H5CF94</accession>
<reference evidence="6" key="1">
    <citation type="journal article" date="2015" name="J. Biotechnol.">
        <title>The structure of the Cyberlindnera jadinii genome and its relation to Candida utilis analyzed by the occurrence of single nucleotide polymorphisms.</title>
        <authorList>
            <person name="Rupp O."/>
            <person name="Brinkrolf K."/>
            <person name="Buerth C."/>
            <person name="Kunigo M."/>
            <person name="Schneider J."/>
            <person name="Jaenicke S."/>
            <person name="Goesmann A."/>
            <person name="Puehler A."/>
            <person name="Jaeger K.-E."/>
            <person name="Ernst J.F."/>
        </authorList>
    </citation>
    <scope>NUCLEOTIDE SEQUENCE [LARGE SCALE GENOMIC DNA]</scope>
    <source>
        <strain evidence="6">ATCC 18201 / CBS 1600 / BCRC 20928 / JCM 3617 / NBRC 0987 / NRRL Y-1542</strain>
    </source>
</reference>
<dbReference type="PROSITE" id="PS50088">
    <property type="entry name" value="ANK_REPEAT"/>
    <property type="match status" value="2"/>
</dbReference>
<dbReference type="AlphaFoldDB" id="A0A0H5CF94"/>
<dbReference type="Pfam" id="PF12796">
    <property type="entry name" value="Ank_2"/>
    <property type="match status" value="1"/>
</dbReference>
<feature type="region of interest" description="Disordered" evidence="4">
    <location>
        <begin position="217"/>
        <end position="255"/>
    </location>
</feature>
<evidence type="ECO:0000256" key="3">
    <source>
        <dbReference type="PROSITE-ProRule" id="PRU00023"/>
    </source>
</evidence>
<dbReference type="SUPFAM" id="SSF48403">
    <property type="entry name" value="Ankyrin repeat"/>
    <property type="match status" value="1"/>
</dbReference>
<dbReference type="InterPro" id="IPR002110">
    <property type="entry name" value="Ankyrin_rpt"/>
</dbReference>
<proteinExistence type="predicted"/>
<dbReference type="Proteomes" id="UP000038830">
    <property type="component" value="Unassembled WGS sequence"/>
</dbReference>
<protein>
    <submittedName>
        <fullName evidence="5">AVO2 protein</fullName>
    </submittedName>
</protein>
<dbReference type="InterPro" id="IPR036770">
    <property type="entry name" value="Ankyrin_rpt-contain_sf"/>
</dbReference>
<feature type="compositionally biased region" description="Low complexity" evidence="4">
    <location>
        <begin position="236"/>
        <end position="252"/>
    </location>
</feature>
<dbReference type="PANTHER" id="PTHR24198:SF165">
    <property type="entry name" value="ANKYRIN REPEAT-CONTAINING PROTEIN-RELATED"/>
    <property type="match status" value="1"/>
</dbReference>
<dbReference type="Gene3D" id="1.25.40.20">
    <property type="entry name" value="Ankyrin repeat-containing domain"/>
    <property type="match status" value="1"/>
</dbReference>
<dbReference type="PRINTS" id="PR01415">
    <property type="entry name" value="ANKYRIN"/>
</dbReference>
<feature type="compositionally biased region" description="Low complexity" evidence="4">
    <location>
        <begin position="281"/>
        <end position="296"/>
    </location>
</feature>
<gene>
    <name evidence="5" type="primary">AVO2</name>
    <name evidence="5" type="ORF">BN1211_3778</name>
</gene>
<feature type="compositionally biased region" description="Low complexity" evidence="4">
    <location>
        <begin position="389"/>
        <end position="407"/>
    </location>
</feature>
<organism evidence="5 6">
    <name type="scientific">Cyberlindnera jadinii (strain ATCC 18201 / CBS 1600 / BCRC 20928 / JCM 3617 / NBRC 0987 / NRRL Y-1542)</name>
    <name type="common">Torula yeast</name>
    <name type="synonym">Candida utilis</name>
    <dbReference type="NCBI Taxonomy" id="983966"/>
    <lineage>
        <taxon>Eukaryota</taxon>
        <taxon>Fungi</taxon>
        <taxon>Dikarya</taxon>
        <taxon>Ascomycota</taxon>
        <taxon>Saccharomycotina</taxon>
        <taxon>Saccharomycetes</taxon>
        <taxon>Phaffomycetales</taxon>
        <taxon>Phaffomycetaceae</taxon>
        <taxon>Cyberlindnera</taxon>
    </lineage>
</organism>
<dbReference type="EMBL" id="CDQK01000004">
    <property type="protein sequence ID" value="CEP23244.1"/>
    <property type="molecule type" value="Genomic_DNA"/>
</dbReference>
<dbReference type="Pfam" id="PF13637">
    <property type="entry name" value="Ank_4"/>
    <property type="match status" value="1"/>
</dbReference>
<feature type="region of interest" description="Disordered" evidence="4">
    <location>
        <begin position="349"/>
        <end position="424"/>
    </location>
</feature>
<keyword evidence="1" id="KW-0677">Repeat</keyword>
<evidence type="ECO:0000256" key="4">
    <source>
        <dbReference type="SAM" id="MobiDB-lite"/>
    </source>
</evidence>
<evidence type="ECO:0000256" key="2">
    <source>
        <dbReference type="ARBA" id="ARBA00023043"/>
    </source>
</evidence>